<feature type="compositionally biased region" description="Polar residues" evidence="1">
    <location>
        <begin position="123"/>
        <end position="132"/>
    </location>
</feature>
<dbReference type="Proteomes" id="UP000238701">
    <property type="component" value="Unassembled WGS sequence"/>
</dbReference>
<dbReference type="OrthoDB" id="129714at2"/>
<feature type="region of interest" description="Disordered" evidence="1">
    <location>
        <begin position="110"/>
        <end position="140"/>
    </location>
</feature>
<name>A0A2U3KLV2_9BACT</name>
<sequence>MEKKPTSTGKGGHASAHGPFTPGAIVIVTLSTPREKFWGMVHGLAPEGLSLSGAELASFEDLTVMVKDGEPFTPAVVFFPMHRIERVELDLPDGNLPSLSQRFLAKTGLEPSAALTPDRESAMGNQALSGSRSHAVKERA</sequence>
<evidence type="ECO:0000313" key="2">
    <source>
        <dbReference type="EMBL" id="SPF40605.1"/>
    </source>
</evidence>
<protein>
    <submittedName>
        <fullName evidence="2">Uncharacterized protein</fullName>
    </submittedName>
</protein>
<dbReference type="AlphaFoldDB" id="A0A2U3KLV2"/>
<organism evidence="2 3">
    <name type="scientific">Candidatus Sulfotelmatobacter kueseliae</name>
    <dbReference type="NCBI Taxonomy" id="2042962"/>
    <lineage>
        <taxon>Bacteria</taxon>
        <taxon>Pseudomonadati</taxon>
        <taxon>Acidobacteriota</taxon>
        <taxon>Terriglobia</taxon>
        <taxon>Terriglobales</taxon>
        <taxon>Candidatus Korobacteraceae</taxon>
        <taxon>Candidatus Sulfotelmatobacter</taxon>
    </lineage>
</organism>
<reference evidence="3" key="1">
    <citation type="submission" date="2018-02" db="EMBL/GenBank/DDBJ databases">
        <authorList>
            <person name="Hausmann B."/>
        </authorList>
    </citation>
    <scope>NUCLEOTIDE SEQUENCE [LARGE SCALE GENOMIC DNA]</scope>
    <source>
        <strain evidence="3">Peat soil MAG SbA1</strain>
    </source>
</reference>
<gene>
    <name evidence="2" type="ORF">SBA1_310015</name>
</gene>
<evidence type="ECO:0000256" key="1">
    <source>
        <dbReference type="SAM" id="MobiDB-lite"/>
    </source>
</evidence>
<accession>A0A2U3KLV2</accession>
<proteinExistence type="predicted"/>
<dbReference type="EMBL" id="OMOD01000124">
    <property type="protein sequence ID" value="SPF40605.1"/>
    <property type="molecule type" value="Genomic_DNA"/>
</dbReference>
<evidence type="ECO:0000313" key="3">
    <source>
        <dbReference type="Proteomes" id="UP000238701"/>
    </source>
</evidence>